<dbReference type="AlphaFoldDB" id="A0AAW4VWY0"/>
<gene>
    <name evidence="8" type="ORF">LKD22_04950</name>
</gene>
<evidence type="ECO:0000256" key="2">
    <source>
        <dbReference type="ARBA" id="ARBA00023015"/>
    </source>
</evidence>
<dbReference type="SUPFAM" id="SSF88659">
    <property type="entry name" value="Sigma3 and sigma4 domains of RNA polymerase sigma factors"/>
    <property type="match status" value="1"/>
</dbReference>
<evidence type="ECO:0000256" key="1">
    <source>
        <dbReference type="ARBA" id="ARBA00010641"/>
    </source>
</evidence>
<dbReference type="GeneID" id="98661242"/>
<evidence type="ECO:0000259" key="7">
    <source>
        <dbReference type="Pfam" id="PF08281"/>
    </source>
</evidence>
<dbReference type="CDD" id="cd06171">
    <property type="entry name" value="Sigma70_r4"/>
    <property type="match status" value="1"/>
</dbReference>
<dbReference type="InterPro" id="IPR014284">
    <property type="entry name" value="RNA_pol_sigma-70_dom"/>
</dbReference>
<dbReference type="InterPro" id="IPR013324">
    <property type="entry name" value="RNA_pol_sigma_r3/r4-like"/>
</dbReference>
<proteinExistence type="inferred from homology"/>
<sequence>MISFALVERQSQLCLFEFLYRTYSQGMFQIAYGILHDVQHAEDMVAETYIRVAKNINRIAEIPADKHRSYLKMIIRNICIDYYRSIHPTDTVYEIPLDLSDNSSGPEDIIIDRITVEAIVQAISELPDKYRDVLKLSYLYDHTTEEIGIALNLSTNTVHKRISRAKKLLKVILTKEGVLQ</sequence>
<dbReference type="Pfam" id="PF04542">
    <property type="entry name" value="Sigma70_r2"/>
    <property type="match status" value="1"/>
</dbReference>
<dbReference type="GO" id="GO:0003677">
    <property type="term" value="F:DNA binding"/>
    <property type="evidence" value="ECO:0007669"/>
    <property type="project" value="UniProtKB-KW"/>
</dbReference>
<dbReference type="Pfam" id="PF08281">
    <property type="entry name" value="Sigma70_r4_2"/>
    <property type="match status" value="1"/>
</dbReference>
<comment type="similarity">
    <text evidence="1">Belongs to the sigma-70 factor family. ECF subfamily.</text>
</comment>
<dbReference type="Gene3D" id="1.10.1740.10">
    <property type="match status" value="1"/>
</dbReference>
<accession>A0AAW4VWY0</accession>
<feature type="domain" description="RNA polymerase sigma factor 70 region 4 type 2" evidence="7">
    <location>
        <begin position="117"/>
        <end position="169"/>
    </location>
</feature>
<keyword evidence="2" id="KW-0805">Transcription regulation</keyword>
<evidence type="ECO:0000259" key="6">
    <source>
        <dbReference type="Pfam" id="PF04542"/>
    </source>
</evidence>
<dbReference type="RefSeq" id="WP_110435713.1">
    <property type="nucleotide sequence ID" value="NZ_JAJEPX010000010.1"/>
</dbReference>
<dbReference type="NCBIfam" id="TIGR02937">
    <property type="entry name" value="sigma70-ECF"/>
    <property type="match status" value="1"/>
</dbReference>
<evidence type="ECO:0000256" key="3">
    <source>
        <dbReference type="ARBA" id="ARBA00023082"/>
    </source>
</evidence>
<evidence type="ECO:0000313" key="8">
    <source>
        <dbReference type="EMBL" id="MCC2176479.1"/>
    </source>
</evidence>
<protein>
    <submittedName>
        <fullName evidence="8">Sigma-70 family RNA polymerase sigma factor</fullName>
    </submittedName>
</protein>
<evidence type="ECO:0000256" key="5">
    <source>
        <dbReference type="ARBA" id="ARBA00023163"/>
    </source>
</evidence>
<feature type="domain" description="RNA polymerase sigma-70 region 2" evidence="6">
    <location>
        <begin position="19"/>
        <end position="85"/>
    </location>
</feature>
<name>A0AAW4VWY0_9FIRM</name>
<dbReference type="PANTHER" id="PTHR43133:SF8">
    <property type="entry name" value="RNA POLYMERASE SIGMA FACTOR HI_1459-RELATED"/>
    <property type="match status" value="1"/>
</dbReference>
<evidence type="ECO:0000256" key="4">
    <source>
        <dbReference type="ARBA" id="ARBA00023125"/>
    </source>
</evidence>
<evidence type="ECO:0000313" key="9">
    <source>
        <dbReference type="Proteomes" id="UP001298753"/>
    </source>
</evidence>
<keyword evidence="4" id="KW-0238">DNA-binding</keyword>
<dbReference type="InterPro" id="IPR036388">
    <property type="entry name" value="WH-like_DNA-bd_sf"/>
</dbReference>
<keyword evidence="5" id="KW-0804">Transcription</keyword>
<dbReference type="InterPro" id="IPR007627">
    <property type="entry name" value="RNA_pol_sigma70_r2"/>
</dbReference>
<keyword evidence="9" id="KW-1185">Reference proteome</keyword>
<dbReference type="GO" id="GO:0006352">
    <property type="term" value="P:DNA-templated transcription initiation"/>
    <property type="evidence" value="ECO:0007669"/>
    <property type="project" value="InterPro"/>
</dbReference>
<dbReference type="Gene3D" id="1.10.10.10">
    <property type="entry name" value="Winged helix-like DNA-binding domain superfamily/Winged helix DNA-binding domain"/>
    <property type="match status" value="1"/>
</dbReference>
<reference evidence="8 9" key="1">
    <citation type="submission" date="2021-10" db="EMBL/GenBank/DDBJ databases">
        <title>Anaerobic single-cell dispensing facilitates the cultivation of human gut bacteria.</title>
        <authorList>
            <person name="Afrizal A."/>
        </authorList>
    </citation>
    <scope>NUCLEOTIDE SEQUENCE [LARGE SCALE GENOMIC DNA]</scope>
    <source>
        <strain evidence="8 9">CLA-AA-H270</strain>
    </source>
</reference>
<organism evidence="8 9">
    <name type="scientific">Agathobaculum butyriciproducens</name>
    <dbReference type="NCBI Taxonomy" id="1628085"/>
    <lineage>
        <taxon>Bacteria</taxon>
        <taxon>Bacillati</taxon>
        <taxon>Bacillota</taxon>
        <taxon>Clostridia</taxon>
        <taxon>Eubacteriales</taxon>
        <taxon>Butyricicoccaceae</taxon>
        <taxon>Agathobaculum</taxon>
    </lineage>
</organism>
<dbReference type="SUPFAM" id="SSF88946">
    <property type="entry name" value="Sigma2 domain of RNA polymerase sigma factors"/>
    <property type="match status" value="1"/>
</dbReference>
<keyword evidence="3" id="KW-0731">Sigma factor</keyword>
<dbReference type="InterPro" id="IPR013325">
    <property type="entry name" value="RNA_pol_sigma_r2"/>
</dbReference>
<dbReference type="InterPro" id="IPR039425">
    <property type="entry name" value="RNA_pol_sigma-70-like"/>
</dbReference>
<dbReference type="EMBL" id="JAJEPX010000010">
    <property type="protein sequence ID" value="MCC2176479.1"/>
    <property type="molecule type" value="Genomic_DNA"/>
</dbReference>
<dbReference type="Proteomes" id="UP001298753">
    <property type="component" value="Unassembled WGS sequence"/>
</dbReference>
<dbReference type="GO" id="GO:0016987">
    <property type="term" value="F:sigma factor activity"/>
    <property type="evidence" value="ECO:0007669"/>
    <property type="project" value="UniProtKB-KW"/>
</dbReference>
<dbReference type="PANTHER" id="PTHR43133">
    <property type="entry name" value="RNA POLYMERASE ECF-TYPE SIGMA FACTO"/>
    <property type="match status" value="1"/>
</dbReference>
<comment type="caution">
    <text evidence="8">The sequence shown here is derived from an EMBL/GenBank/DDBJ whole genome shotgun (WGS) entry which is preliminary data.</text>
</comment>
<dbReference type="InterPro" id="IPR013249">
    <property type="entry name" value="RNA_pol_sigma70_r4_t2"/>
</dbReference>